<feature type="region of interest" description="Disordered" evidence="1">
    <location>
        <begin position="1"/>
        <end position="51"/>
    </location>
</feature>
<keyword evidence="3" id="KW-1185">Reference proteome</keyword>
<feature type="compositionally biased region" description="Polar residues" evidence="1">
    <location>
        <begin position="1"/>
        <end position="43"/>
    </location>
</feature>
<evidence type="ECO:0000256" key="1">
    <source>
        <dbReference type="SAM" id="MobiDB-lite"/>
    </source>
</evidence>
<dbReference type="AlphaFoldDB" id="A0A2X0MN11"/>
<reference evidence="2 3" key="1">
    <citation type="submission" date="2016-11" db="EMBL/GenBank/DDBJ databases">
        <authorList>
            <person name="Jaros S."/>
            <person name="Januszkiewicz K."/>
            <person name="Wedrychowicz H."/>
        </authorList>
    </citation>
    <scope>NUCLEOTIDE SEQUENCE [LARGE SCALE GENOMIC DNA]</scope>
</reference>
<gene>
    <name evidence="2" type="primary">BQ5605_C021g09369</name>
    <name evidence="2" type="ORF">BQ5605_C021G09369</name>
</gene>
<sequence length="636" mass="71155">MVNQAARASSATSSVLPFSVHPGSSPSNRATGAPSSPRSSTSDGIDYGSSEESDTIEVIHYRHKDTSRAALIAQVKPFLAVSASSTPSNTGSFASPLSFLSSASTSPNYRRGDRAKSISTSLNQIRIPGTTPRSLRSSLLMGSVFAIVVLFGLMLRSGDGPVSASSAGINAATLDAQRNIRGKLAVDFESHEIPEEWKCNPFKELGSLHVDVQKDVNNAWVPFDEDCEPSTLMKDLLDHLAIKRSRKNSWQKKPVIEEPFPWLINATVILHGDSMDRLHNNDWCGFVGGNKINVDPDHPWSPPIVRKEMPTMLGDDGKETQDSIDAKVARAQSEDQWGSRKGDNWFQTRPWVCDLQEYNATVVNVFTWNLHSKSWDGGQGVLQDMEAVYAGEFFFHSPSTYMERFDHIMVPLLKNVAKGLNRPSVMEPSLIELSAGFWDLRAMTELDFIAAGISRPYPQDSSIPFGSIGKDREEQWSTNMRHALEHVAQIFQGPHGVREGPPIMLRSLHHPKRNNYTPYTRAFALDQLTRKLVHDLRVESVVSHPTMFGSMRNHLQQTWKQKQKRLDNDEETKEAALDFGFDERLRIEEIGPLLRGQDDQFKDFLHPNPIPGSYLWSDIMMYELKRAVEKVGRTSA</sequence>
<accession>A0A2X0MN11</accession>
<evidence type="ECO:0000313" key="2">
    <source>
        <dbReference type="EMBL" id="SGZ21462.1"/>
    </source>
</evidence>
<evidence type="ECO:0000313" key="3">
    <source>
        <dbReference type="Proteomes" id="UP000249464"/>
    </source>
</evidence>
<name>A0A2X0MN11_9BASI</name>
<protein>
    <submittedName>
        <fullName evidence="2">BQ5605_C021g09369 protein</fullName>
    </submittedName>
</protein>
<proteinExistence type="predicted"/>
<dbReference type="EMBL" id="FQNC01000083">
    <property type="protein sequence ID" value="SGZ21462.1"/>
    <property type="molecule type" value="Genomic_DNA"/>
</dbReference>
<organism evidence="2 3">
    <name type="scientific">Microbotryum silenes-dioicae</name>
    <dbReference type="NCBI Taxonomy" id="796604"/>
    <lineage>
        <taxon>Eukaryota</taxon>
        <taxon>Fungi</taxon>
        <taxon>Dikarya</taxon>
        <taxon>Basidiomycota</taxon>
        <taxon>Pucciniomycotina</taxon>
        <taxon>Microbotryomycetes</taxon>
        <taxon>Microbotryales</taxon>
        <taxon>Microbotryaceae</taxon>
        <taxon>Microbotryum</taxon>
    </lineage>
</organism>
<dbReference type="Proteomes" id="UP000249464">
    <property type="component" value="Unassembled WGS sequence"/>
</dbReference>